<dbReference type="PANTHER" id="PTHR33048:SF47">
    <property type="entry name" value="INTEGRAL MEMBRANE PROTEIN-RELATED"/>
    <property type="match status" value="1"/>
</dbReference>
<comment type="subcellular location">
    <subcellularLocation>
        <location evidence="1">Membrane</location>
        <topology evidence="1">Multi-pass membrane protein</topology>
    </subcellularLocation>
</comment>
<evidence type="ECO:0000256" key="7">
    <source>
        <dbReference type="SAM" id="Phobius"/>
    </source>
</evidence>
<feature type="compositionally biased region" description="Basic and acidic residues" evidence="6">
    <location>
        <begin position="340"/>
        <end position="351"/>
    </location>
</feature>
<evidence type="ECO:0000256" key="5">
    <source>
        <dbReference type="ARBA" id="ARBA00038359"/>
    </source>
</evidence>
<evidence type="ECO:0000313" key="10">
    <source>
        <dbReference type="Proteomes" id="UP001286456"/>
    </source>
</evidence>
<feature type="compositionally biased region" description="Basic and acidic residues" evidence="6">
    <location>
        <begin position="360"/>
        <end position="375"/>
    </location>
</feature>
<dbReference type="InterPro" id="IPR049326">
    <property type="entry name" value="Rhodopsin_dom_fungi"/>
</dbReference>
<name>A0AAE0IA98_9PEZI</name>
<evidence type="ECO:0000256" key="4">
    <source>
        <dbReference type="ARBA" id="ARBA00023136"/>
    </source>
</evidence>
<dbReference type="GO" id="GO:0016020">
    <property type="term" value="C:membrane"/>
    <property type="evidence" value="ECO:0007669"/>
    <property type="project" value="UniProtKB-SubCell"/>
</dbReference>
<feature type="region of interest" description="Disordered" evidence="6">
    <location>
        <begin position="283"/>
        <end position="328"/>
    </location>
</feature>
<reference evidence="9" key="1">
    <citation type="journal article" date="2023" name="Mol. Phylogenet. Evol.">
        <title>Genome-scale phylogeny and comparative genomics of the fungal order Sordariales.</title>
        <authorList>
            <person name="Hensen N."/>
            <person name="Bonometti L."/>
            <person name="Westerberg I."/>
            <person name="Brannstrom I.O."/>
            <person name="Guillou S."/>
            <person name="Cros-Aarteil S."/>
            <person name="Calhoun S."/>
            <person name="Haridas S."/>
            <person name="Kuo A."/>
            <person name="Mondo S."/>
            <person name="Pangilinan J."/>
            <person name="Riley R."/>
            <person name="LaButti K."/>
            <person name="Andreopoulos B."/>
            <person name="Lipzen A."/>
            <person name="Chen C."/>
            <person name="Yan M."/>
            <person name="Daum C."/>
            <person name="Ng V."/>
            <person name="Clum A."/>
            <person name="Steindorff A."/>
            <person name="Ohm R.A."/>
            <person name="Martin F."/>
            <person name="Silar P."/>
            <person name="Natvig D.O."/>
            <person name="Lalanne C."/>
            <person name="Gautier V."/>
            <person name="Ament-Velasquez S.L."/>
            <person name="Kruys A."/>
            <person name="Hutchinson M.I."/>
            <person name="Powell A.J."/>
            <person name="Barry K."/>
            <person name="Miller A.N."/>
            <person name="Grigoriev I.V."/>
            <person name="Debuchy R."/>
            <person name="Gladieux P."/>
            <person name="Hiltunen Thoren M."/>
            <person name="Johannesson H."/>
        </authorList>
    </citation>
    <scope>NUCLEOTIDE SEQUENCE</scope>
    <source>
        <strain evidence="9">SMH4131-1</strain>
    </source>
</reference>
<dbReference type="PANTHER" id="PTHR33048">
    <property type="entry name" value="PTH11-LIKE INTEGRAL MEMBRANE PROTEIN (AFU_ORTHOLOGUE AFUA_5G11245)"/>
    <property type="match status" value="1"/>
</dbReference>
<evidence type="ECO:0000259" key="8">
    <source>
        <dbReference type="Pfam" id="PF20684"/>
    </source>
</evidence>
<reference evidence="9" key="2">
    <citation type="submission" date="2023-06" db="EMBL/GenBank/DDBJ databases">
        <authorList>
            <consortium name="Lawrence Berkeley National Laboratory"/>
            <person name="Haridas S."/>
            <person name="Hensen N."/>
            <person name="Bonometti L."/>
            <person name="Westerberg I."/>
            <person name="Brannstrom I.O."/>
            <person name="Guillou S."/>
            <person name="Cros-Aarteil S."/>
            <person name="Calhoun S."/>
            <person name="Kuo A."/>
            <person name="Mondo S."/>
            <person name="Pangilinan J."/>
            <person name="Riley R."/>
            <person name="Labutti K."/>
            <person name="Andreopoulos B."/>
            <person name="Lipzen A."/>
            <person name="Chen C."/>
            <person name="Yanf M."/>
            <person name="Daum C."/>
            <person name="Ng V."/>
            <person name="Clum A."/>
            <person name="Steindorff A."/>
            <person name="Ohm R."/>
            <person name="Martin F."/>
            <person name="Silar P."/>
            <person name="Natvig D."/>
            <person name="Lalanne C."/>
            <person name="Gautier V."/>
            <person name="Ament-Velasquez S.L."/>
            <person name="Kruys A."/>
            <person name="Hutchinson M.I."/>
            <person name="Powell A.J."/>
            <person name="Barry K."/>
            <person name="Miller A.N."/>
            <person name="Grigoriev I.V."/>
            <person name="Debuchy R."/>
            <person name="Gladieux P."/>
            <person name="Thoren M.H."/>
            <person name="Johannesson H."/>
        </authorList>
    </citation>
    <scope>NUCLEOTIDE SEQUENCE</scope>
    <source>
        <strain evidence="9">SMH4131-1</strain>
    </source>
</reference>
<evidence type="ECO:0000256" key="2">
    <source>
        <dbReference type="ARBA" id="ARBA00022692"/>
    </source>
</evidence>
<evidence type="ECO:0000256" key="3">
    <source>
        <dbReference type="ARBA" id="ARBA00022989"/>
    </source>
</evidence>
<feature type="transmembrane region" description="Helical" evidence="7">
    <location>
        <begin position="133"/>
        <end position="152"/>
    </location>
</feature>
<feature type="region of interest" description="Disordered" evidence="6">
    <location>
        <begin position="340"/>
        <end position="375"/>
    </location>
</feature>
<feature type="transmembrane region" description="Helical" evidence="7">
    <location>
        <begin position="208"/>
        <end position="228"/>
    </location>
</feature>
<keyword evidence="4 7" id="KW-0472">Membrane</keyword>
<feature type="transmembrane region" description="Helical" evidence="7">
    <location>
        <begin position="91"/>
        <end position="112"/>
    </location>
</feature>
<feature type="domain" description="Rhodopsin" evidence="8">
    <location>
        <begin position="36"/>
        <end position="272"/>
    </location>
</feature>
<protein>
    <recommendedName>
        <fullName evidence="8">Rhodopsin domain-containing protein</fullName>
    </recommendedName>
</protein>
<keyword evidence="3 7" id="KW-1133">Transmembrane helix</keyword>
<feature type="transmembrane region" description="Helical" evidence="7">
    <location>
        <begin position="248"/>
        <end position="267"/>
    </location>
</feature>
<dbReference type="InterPro" id="IPR052337">
    <property type="entry name" value="SAT4-like"/>
</dbReference>
<evidence type="ECO:0000313" key="9">
    <source>
        <dbReference type="EMBL" id="KAK3321356.1"/>
    </source>
</evidence>
<feature type="transmembrane region" description="Helical" evidence="7">
    <location>
        <begin position="172"/>
        <end position="196"/>
    </location>
</feature>
<organism evidence="9 10">
    <name type="scientific">Cercophora scortea</name>
    <dbReference type="NCBI Taxonomy" id="314031"/>
    <lineage>
        <taxon>Eukaryota</taxon>
        <taxon>Fungi</taxon>
        <taxon>Dikarya</taxon>
        <taxon>Ascomycota</taxon>
        <taxon>Pezizomycotina</taxon>
        <taxon>Sordariomycetes</taxon>
        <taxon>Sordariomycetidae</taxon>
        <taxon>Sordariales</taxon>
        <taxon>Lasiosphaeriaceae</taxon>
        <taxon>Cercophora</taxon>
    </lineage>
</organism>
<feature type="compositionally biased region" description="Polar residues" evidence="6">
    <location>
        <begin position="295"/>
        <end position="319"/>
    </location>
</feature>
<proteinExistence type="inferred from homology"/>
<feature type="transmembrane region" description="Helical" evidence="7">
    <location>
        <begin position="52"/>
        <end position="71"/>
    </location>
</feature>
<comment type="similarity">
    <text evidence="5">Belongs to the SAT4 family.</text>
</comment>
<dbReference type="EMBL" id="JAUEPO010000005">
    <property type="protein sequence ID" value="KAK3321356.1"/>
    <property type="molecule type" value="Genomic_DNA"/>
</dbReference>
<accession>A0AAE0IA98</accession>
<comment type="caution">
    <text evidence="9">The sequence shown here is derived from an EMBL/GenBank/DDBJ whole genome shotgun (WGS) entry which is preliminary data.</text>
</comment>
<dbReference type="Proteomes" id="UP001286456">
    <property type="component" value="Unassembled WGS sequence"/>
</dbReference>
<evidence type="ECO:0000256" key="6">
    <source>
        <dbReference type="SAM" id="MobiDB-lite"/>
    </source>
</evidence>
<keyword evidence="2 7" id="KW-0812">Transmembrane</keyword>
<sequence length="375" mass="41748">MSEMIPDHDLDGESRFGMIVVILSAFSIFSTLCVGMRCYARLSLLRYFGWDDGVLIVGQVLTVATAAVIGLEAHYGLGHHTWTMPEENYIPYMKCFYTSIIIYNIAMCLTKISVLLQFRRIFSIIHMERATRYGLYFLVAWGVTLSFLLPMVCLPVEAFWDPLVTGRCLDSAMIWYVMAVVNVVTDFVLVTMPMPLVGSLQLPPRQKMLLVVMFGIGSIPCAISFYRINTLRAAATSQDPNWDNVNAAIFSFLELSVGVIAACLPTMRPLLVAYMPQTFLAGGGGASRRSRARSITNTGAPPIRLSSNYGGSDSMYPSKSRSDEADKDVLRVEVNLELRSRELRRDERGDDANADVETGVAEKPEPRCQCGRRDT</sequence>
<gene>
    <name evidence="9" type="ORF">B0T19DRAFT_487699</name>
</gene>
<dbReference type="AlphaFoldDB" id="A0AAE0IA98"/>
<dbReference type="Pfam" id="PF20684">
    <property type="entry name" value="Fung_rhodopsin"/>
    <property type="match status" value="1"/>
</dbReference>
<evidence type="ECO:0000256" key="1">
    <source>
        <dbReference type="ARBA" id="ARBA00004141"/>
    </source>
</evidence>
<keyword evidence="10" id="KW-1185">Reference proteome</keyword>
<feature type="transmembrane region" description="Helical" evidence="7">
    <location>
        <begin position="16"/>
        <end position="40"/>
    </location>
</feature>